<keyword evidence="3" id="KW-1185">Reference proteome</keyword>
<dbReference type="Proteomes" id="UP001595758">
    <property type="component" value="Unassembled WGS sequence"/>
</dbReference>
<feature type="chain" id="PRO_5046123834" description="Secreted protein" evidence="1">
    <location>
        <begin position="33"/>
        <end position="217"/>
    </location>
</feature>
<gene>
    <name evidence="2" type="ORF">ACFORL_11615</name>
</gene>
<evidence type="ECO:0000256" key="1">
    <source>
        <dbReference type="SAM" id="SignalP"/>
    </source>
</evidence>
<comment type="caution">
    <text evidence="2">The sequence shown here is derived from an EMBL/GenBank/DDBJ whole genome shotgun (WGS) entry which is preliminary data.</text>
</comment>
<accession>A0ABV8CHX9</accession>
<name>A0ABV8CHX9_9GAMM</name>
<proteinExistence type="predicted"/>
<dbReference type="RefSeq" id="WP_382344200.1">
    <property type="nucleotide sequence ID" value="NZ_JBHSAB010000028.1"/>
</dbReference>
<organism evidence="2 3">
    <name type="scientific">Legionella dresdenensis</name>
    <dbReference type="NCBI Taxonomy" id="450200"/>
    <lineage>
        <taxon>Bacteria</taxon>
        <taxon>Pseudomonadati</taxon>
        <taxon>Pseudomonadota</taxon>
        <taxon>Gammaproteobacteria</taxon>
        <taxon>Legionellales</taxon>
        <taxon>Legionellaceae</taxon>
        <taxon>Legionella</taxon>
    </lineage>
</organism>
<keyword evidence="1" id="KW-0732">Signal</keyword>
<reference evidence="3" key="1">
    <citation type="journal article" date="2019" name="Int. J. Syst. Evol. Microbiol.">
        <title>The Global Catalogue of Microorganisms (GCM) 10K type strain sequencing project: providing services to taxonomists for standard genome sequencing and annotation.</title>
        <authorList>
            <consortium name="The Broad Institute Genomics Platform"/>
            <consortium name="The Broad Institute Genome Sequencing Center for Infectious Disease"/>
            <person name="Wu L."/>
            <person name="Ma J."/>
        </authorList>
    </citation>
    <scope>NUCLEOTIDE SEQUENCE [LARGE SCALE GENOMIC DNA]</scope>
    <source>
        <strain evidence="3">CCUG 59858</strain>
    </source>
</reference>
<evidence type="ECO:0008006" key="4">
    <source>
        <dbReference type="Google" id="ProtNLM"/>
    </source>
</evidence>
<evidence type="ECO:0000313" key="3">
    <source>
        <dbReference type="Proteomes" id="UP001595758"/>
    </source>
</evidence>
<feature type="signal peptide" evidence="1">
    <location>
        <begin position="1"/>
        <end position="32"/>
    </location>
</feature>
<sequence>MEQQKITKSKFIAACSALTFASLTSFSQPVSAAVASGQLVLINSLAMVVNGSAGGSASSIMVQVSDSTGVCSTTSSLNYGGVVVVPWNSANPHSATKCTDITSVAVTPLKNNSGYVQYDTTANPIPPVIATGPTVFLAPTTPIANTVLIVTGGSSPAMVNSTTSWGAAGGTPPVYLSSNGSISVTGIMGGVGMIGVKAETRMLKYGIRPILNSMAAN</sequence>
<protein>
    <recommendedName>
        <fullName evidence="4">Secreted protein</fullName>
    </recommendedName>
</protein>
<evidence type="ECO:0000313" key="2">
    <source>
        <dbReference type="EMBL" id="MFC3909717.1"/>
    </source>
</evidence>
<dbReference type="EMBL" id="JBHSAB010000028">
    <property type="protein sequence ID" value="MFC3909717.1"/>
    <property type="molecule type" value="Genomic_DNA"/>
</dbReference>